<dbReference type="Pfam" id="PF04640">
    <property type="entry name" value="PLATZ"/>
    <property type="match status" value="1"/>
</dbReference>
<organism evidence="2 3">
    <name type="scientific">Riccia fluitans</name>
    <dbReference type="NCBI Taxonomy" id="41844"/>
    <lineage>
        <taxon>Eukaryota</taxon>
        <taxon>Viridiplantae</taxon>
        <taxon>Streptophyta</taxon>
        <taxon>Embryophyta</taxon>
        <taxon>Marchantiophyta</taxon>
        <taxon>Marchantiopsida</taxon>
        <taxon>Marchantiidae</taxon>
        <taxon>Marchantiales</taxon>
        <taxon>Ricciaceae</taxon>
        <taxon>Riccia</taxon>
    </lineage>
</organism>
<evidence type="ECO:0000313" key="2">
    <source>
        <dbReference type="EMBL" id="KAL2650879.1"/>
    </source>
</evidence>
<evidence type="ECO:0008006" key="4">
    <source>
        <dbReference type="Google" id="ProtNLM"/>
    </source>
</evidence>
<dbReference type="AlphaFoldDB" id="A0ABD1ZHG7"/>
<gene>
    <name evidence="2" type="ORF">R1flu_019007</name>
</gene>
<dbReference type="EMBL" id="JBHFFA010000001">
    <property type="protein sequence ID" value="KAL2650879.1"/>
    <property type="molecule type" value="Genomic_DNA"/>
</dbReference>
<feature type="compositionally biased region" description="Polar residues" evidence="1">
    <location>
        <begin position="295"/>
        <end position="316"/>
    </location>
</feature>
<sequence>MRKLRLRTQVWETEHRCSTMRGLQCKQISLRLVAKNCPSKISASKTRKTFKNMIAPAAAVNTPSLYYHENELYPGWLVPLLSTPFFQPCHSHGMLGKSECNMYCLDCTGEALCSACTLHHREHYVVQVRRSSYHDVIRVNELQKVLDVTGIQTYVINSAKVVFLNERPQPRPAKGVTYQCEICDRSLVDPARFCSLGCKLAGIKRCPNMSFMLNAVPRLKNMSAGPTSSQPGAELEEVSSPSRREKSRKTSIGDSVPVDSPNQTANEAEMGNEGNYEHAHTLLTRRQLADENSPVQMQTLHSDISPSTPPQCTTLRSTKRRKGIPHRAPIV</sequence>
<proteinExistence type="predicted"/>
<feature type="region of interest" description="Disordered" evidence="1">
    <location>
        <begin position="222"/>
        <end position="269"/>
    </location>
</feature>
<keyword evidence="3" id="KW-1185">Reference proteome</keyword>
<dbReference type="PANTHER" id="PTHR31065">
    <property type="entry name" value="PLATZ TRANSCRIPTION FACTOR FAMILY PROTEIN"/>
    <property type="match status" value="1"/>
</dbReference>
<reference evidence="2 3" key="1">
    <citation type="submission" date="2024-09" db="EMBL/GenBank/DDBJ databases">
        <title>Chromosome-scale assembly of Riccia fluitans.</title>
        <authorList>
            <person name="Paukszto L."/>
            <person name="Sawicki J."/>
            <person name="Karawczyk K."/>
            <person name="Piernik-Szablinska J."/>
            <person name="Szczecinska M."/>
            <person name="Mazdziarz M."/>
        </authorList>
    </citation>
    <scope>NUCLEOTIDE SEQUENCE [LARGE SCALE GENOMIC DNA]</scope>
    <source>
        <strain evidence="2">Rf_01</strain>
        <tissue evidence="2">Aerial parts of the thallus</tissue>
    </source>
</reference>
<feature type="region of interest" description="Disordered" evidence="1">
    <location>
        <begin position="295"/>
        <end position="331"/>
    </location>
</feature>
<dbReference type="PANTHER" id="PTHR31065:SF35">
    <property type="entry name" value="PLATZ TRANSCRIPTION FACTOR FAMILY PROTEIN"/>
    <property type="match status" value="1"/>
</dbReference>
<comment type="caution">
    <text evidence="2">The sequence shown here is derived from an EMBL/GenBank/DDBJ whole genome shotgun (WGS) entry which is preliminary data.</text>
</comment>
<evidence type="ECO:0000313" key="3">
    <source>
        <dbReference type="Proteomes" id="UP001605036"/>
    </source>
</evidence>
<evidence type="ECO:0000256" key="1">
    <source>
        <dbReference type="SAM" id="MobiDB-lite"/>
    </source>
</evidence>
<dbReference type="InterPro" id="IPR006734">
    <property type="entry name" value="PLATZ"/>
</dbReference>
<accession>A0ABD1ZHG7</accession>
<name>A0ABD1ZHG7_9MARC</name>
<protein>
    <recommendedName>
        <fullName evidence="4">PLATZ transcription factor family protein</fullName>
    </recommendedName>
</protein>
<dbReference type="Proteomes" id="UP001605036">
    <property type="component" value="Unassembled WGS sequence"/>
</dbReference>